<comment type="similarity">
    <text evidence="2">Belongs to the SLC41A transporter family.</text>
</comment>
<evidence type="ECO:0000256" key="3">
    <source>
        <dbReference type="ARBA" id="ARBA00022448"/>
    </source>
</evidence>
<dbReference type="GO" id="GO:0016020">
    <property type="term" value="C:membrane"/>
    <property type="evidence" value="ECO:0007669"/>
    <property type="project" value="UniProtKB-SubCell"/>
</dbReference>
<dbReference type="RefSeq" id="WP_183960671.1">
    <property type="nucleotide sequence ID" value="NZ_JACHHP010000002.1"/>
</dbReference>
<dbReference type="Pfam" id="PF00571">
    <property type="entry name" value="CBS"/>
    <property type="match status" value="2"/>
</dbReference>
<dbReference type="AlphaFoldDB" id="A0A7W8D596"/>
<keyword evidence="12" id="KW-1185">Reference proteome</keyword>
<dbReference type="SUPFAM" id="SSF161093">
    <property type="entry name" value="MgtE membrane domain-like"/>
    <property type="match status" value="1"/>
</dbReference>
<feature type="transmembrane region" description="Helical" evidence="9">
    <location>
        <begin position="238"/>
        <end position="256"/>
    </location>
</feature>
<accession>A0A7W8D596</accession>
<feature type="domain" description="CBS" evidence="10">
    <location>
        <begin position="91"/>
        <end position="152"/>
    </location>
</feature>
<keyword evidence="5" id="KW-0460">Magnesium</keyword>
<keyword evidence="7 9" id="KW-0472">Membrane</keyword>
<dbReference type="PANTHER" id="PTHR41394">
    <property type="entry name" value="MAGNESIUM TRANSPORTER MGTE"/>
    <property type="match status" value="1"/>
</dbReference>
<protein>
    <submittedName>
        <fullName evidence="11">Magnesium transporter</fullName>
    </submittedName>
</protein>
<dbReference type="Proteomes" id="UP000521199">
    <property type="component" value="Unassembled WGS sequence"/>
</dbReference>
<evidence type="ECO:0000256" key="2">
    <source>
        <dbReference type="ARBA" id="ARBA00009749"/>
    </source>
</evidence>
<evidence type="ECO:0000313" key="11">
    <source>
        <dbReference type="EMBL" id="MBB5208174.1"/>
    </source>
</evidence>
<feature type="transmembrane region" description="Helical" evidence="9">
    <location>
        <begin position="262"/>
        <end position="289"/>
    </location>
</feature>
<keyword evidence="6 9" id="KW-1133">Transmembrane helix</keyword>
<evidence type="ECO:0000256" key="7">
    <source>
        <dbReference type="ARBA" id="ARBA00023136"/>
    </source>
</evidence>
<evidence type="ECO:0000259" key="10">
    <source>
        <dbReference type="PROSITE" id="PS51371"/>
    </source>
</evidence>
<evidence type="ECO:0000256" key="6">
    <source>
        <dbReference type="ARBA" id="ARBA00022989"/>
    </source>
</evidence>
<feature type="transmembrane region" description="Helical" evidence="9">
    <location>
        <begin position="310"/>
        <end position="330"/>
    </location>
</feature>
<dbReference type="InterPro" id="IPR000644">
    <property type="entry name" value="CBS_dom"/>
</dbReference>
<dbReference type="EMBL" id="JACHHP010000002">
    <property type="protein sequence ID" value="MBB5208174.1"/>
    <property type="molecule type" value="Genomic_DNA"/>
</dbReference>
<dbReference type="Pfam" id="PF01769">
    <property type="entry name" value="MgtE"/>
    <property type="match status" value="1"/>
</dbReference>
<dbReference type="GO" id="GO:0008324">
    <property type="term" value="F:monoatomic cation transmembrane transporter activity"/>
    <property type="evidence" value="ECO:0007669"/>
    <property type="project" value="InterPro"/>
</dbReference>
<dbReference type="Gene3D" id="3.10.580.10">
    <property type="entry name" value="CBS-domain"/>
    <property type="match status" value="1"/>
</dbReference>
<dbReference type="SUPFAM" id="SSF54631">
    <property type="entry name" value="CBS-domain pair"/>
    <property type="match status" value="1"/>
</dbReference>
<proteinExistence type="inferred from homology"/>
<feature type="transmembrane region" description="Helical" evidence="9">
    <location>
        <begin position="381"/>
        <end position="404"/>
    </location>
</feature>
<sequence length="405" mass="43506">MSTAAPLEPADPLLSRVNRLDPKSAAELLAPRDDAAIAALLARLHIGHAVEILEEFAPERRERIARATPFGLEPLWLVGHTFAENTVGRLMERPPAVFATGASVGSVIEALREIVKQRMVTYVFVIEPAGRLVGVVAFRELVFADPNQTLDQIMLREPFSLRPQQPFVDAMREVVKRHYPVYPVCDDAGHLLGVVKGQTLFEQQAFEISAQAGSMVGVEKEERLATPWSRSFRFRHPWLLINLLTVFLAAAVVGFFESTINQLVVLATFLPVLAGQCGNLGAQSLAVTLRGMTLGELRGMSKLRLVGKEAWLGLLNGLVTGVVAGVGMYFASRGQTVADPVWLGAVTTAAMALCCALSGIAGATIPIVMRRMGADPATASGIFLSTITDISSMGVFLGLAALLLA</sequence>
<name>A0A7W8D596_9GAMM</name>
<evidence type="ECO:0000256" key="8">
    <source>
        <dbReference type="PROSITE-ProRule" id="PRU00703"/>
    </source>
</evidence>
<comment type="subcellular location">
    <subcellularLocation>
        <location evidence="1">Membrane</location>
        <topology evidence="1">Multi-pass membrane protein</topology>
    </subcellularLocation>
</comment>
<dbReference type="Gene3D" id="1.10.357.20">
    <property type="entry name" value="SLC41 divalent cation transporters, integral membrane domain"/>
    <property type="match status" value="1"/>
</dbReference>
<evidence type="ECO:0000256" key="4">
    <source>
        <dbReference type="ARBA" id="ARBA00022692"/>
    </source>
</evidence>
<feature type="domain" description="CBS" evidence="10">
    <location>
        <begin position="154"/>
        <end position="210"/>
    </location>
</feature>
<dbReference type="InterPro" id="IPR006667">
    <property type="entry name" value="SLC41_membr_dom"/>
</dbReference>
<dbReference type="PANTHER" id="PTHR41394:SF5">
    <property type="entry name" value="SLC41A_MGTE INTEGRAL MEMBRANE DOMAIN-CONTAINING PROTEIN"/>
    <property type="match status" value="1"/>
</dbReference>
<dbReference type="InterPro" id="IPR046342">
    <property type="entry name" value="CBS_dom_sf"/>
</dbReference>
<keyword evidence="8" id="KW-0129">CBS domain</keyword>
<evidence type="ECO:0000256" key="5">
    <source>
        <dbReference type="ARBA" id="ARBA00022842"/>
    </source>
</evidence>
<dbReference type="InterPro" id="IPR036739">
    <property type="entry name" value="SLC41_membr_dom_sf"/>
</dbReference>
<evidence type="ECO:0000256" key="1">
    <source>
        <dbReference type="ARBA" id="ARBA00004141"/>
    </source>
</evidence>
<dbReference type="PROSITE" id="PS51371">
    <property type="entry name" value="CBS"/>
    <property type="match status" value="2"/>
</dbReference>
<keyword evidence="3" id="KW-0813">Transport</keyword>
<feature type="transmembrane region" description="Helical" evidence="9">
    <location>
        <begin position="342"/>
        <end position="369"/>
    </location>
</feature>
<organism evidence="11 12">
    <name type="scientific">Chiayiivirga flava</name>
    <dbReference type="NCBI Taxonomy" id="659595"/>
    <lineage>
        <taxon>Bacteria</taxon>
        <taxon>Pseudomonadati</taxon>
        <taxon>Pseudomonadota</taxon>
        <taxon>Gammaproteobacteria</taxon>
        <taxon>Lysobacterales</taxon>
        <taxon>Lysobacteraceae</taxon>
        <taxon>Chiayiivirga</taxon>
    </lineage>
</organism>
<comment type="caution">
    <text evidence="11">The sequence shown here is derived from an EMBL/GenBank/DDBJ whole genome shotgun (WGS) entry which is preliminary data.</text>
</comment>
<keyword evidence="4 9" id="KW-0812">Transmembrane</keyword>
<evidence type="ECO:0000313" key="12">
    <source>
        <dbReference type="Proteomes" id="UP000521199"/>
    </source>
</evidence>
<evidence type="ECO:0000256" key="9">
    <source>
        <dbReference type="SAM" id="Phobius"/>
    </source>
</evidence>
<reference evidence="11 12" key="1">
    <citation type="submission" date="2020-08" db="EMBL/GenBank/DDBJ databases">
        <title>Genomic Encyclopedia of Type Strains, Phase IV (KMG-IV): sequencing the most valuable type-strain genomes for metagenomic binning, comparative biology and taxonomic classification.</title>
        <authorList>
            <person name="Goeker M."/>
        </authorList>
    </citation>
    <scope>NUCLEOTIDE SEQUENCE [LARGE SCALE GENOMIC DNA]</scope>
    <source>
        <strain evidence="11 12">DSM 24163</strain>
    </source>
</reference>
<gene>
    <name evidence="11" type="ORF">HNQ52_001703</name>
</gene>